<accession>A0A811ZMR3</accession>
<evidence type="ECO:0000313" key="3">
    <source>
        <dbReference type="Proteomes" id="UP000645828"/>
    </source>
</evidence>
<reference evidence="2" key="1">
    <citation type="submission" date="2020-12" db="EMBL/GenBank/DDBJ databases">
        <authorList>
            <consortium name="Molecular Ecology Group"/>
        </authorList>
    </citation>
    <scope>NUCLEOTIDE SEQUENCE</scope>
    <source>
        <strain evidence="2">TBG_1078</strain>
    </source>
</reference>
<feature type="region of interest" description="Disordered" evidence="1">
    <location>
        <begin position="101"/>
        <end position="153"/>
    </location>
</feature>
<feature type="region of interest" description="Disordered" evidence="1">
    <location>
        <begin position="42"/>
        <end position="86"/>
    </location>
</feature>
<dbReference type="AlphaFoldDB" id="A0A811ZMR3"/>
<evidence type="ECO:0000313" key="2">
    <source>
        <dbReference type="EMBL" id="CAD7689840.1"/>
    </source>
</evidence>
<dbReference type="Proteomes" id="UP000645828">
    <property type="component" value="Unassembled WGS sequence"/>
</dbReference>
<dbReference type="EMBL" id="CAJHUB010000769">
    <property type="protein sequence ID" value="CAD7689840.1"/>
    <property type="molecule type" value="Genomic_DNA"/>
</dbReference>
<sequence length="153" mass="14438">MVLGTPCPVGAQVSVCPGTASLCPHRPATPAEVHSSQAGLSVLGAMGTPPAADTPAVSLRPGRPENAPEPASTPRESGSPAAAGGSAAAGALVLGLLAQDLRTSPGPVSSPTSPGAAGTPRACLLPHGLGKAAEPASSPTDHSPPGATGPAAS</sequence>
<organism evidence="2 3">
    <name type="scientific">Nyctereutes procyonoides</name>
    <name type="common">Raccoon dog</name>
    <name type="synonym">Canis procyonoides</name>
    <dbReference type="NCBI Taxonomy" id="34880"/>
    <lineage>
        <taxon>Eukaryota</taxon>
        <taxon>Metazoa</taxon>
        <taxon>Chordata</taxon>
        <taxon>Craniata</taxon>
        <taxon>Vertebrata</taxon>
        <taxon>Euteleostomi</taxon>
        <taxon>Mammalia</taxon>
        <taxon>Eutheria</taxon>
        <taxon>Laurasiatheria</taxon>
        <taxon>Carnivora</taxon>
        <taxon>Caniformia</taxon>
        <taxon>Canidae</taxon>
        <taxon>Nyctereutes</taxon>
    </lineage>
</organism>
<gene>
    <name evidence="2" type="ORF">NYPRO_LOCUS22634</name>
</gene>
<comment type="caution">
    <text evidence="2">The sequence shown here is derived from an EMBL/GenBank/DDBJ whole genome shotgun (WGS) entry which is preliminary data.</text>
</comment>
<name>A0A811ZMR3_NYCPR</name>
<evidence type="ECO:0000256" key="1">
    <source>
        <dbReference type="SAM" id="MobiDB-lite"/>
    </source>
</evidence>
<feature type="compositionally biased region" description="Low complexity" evidence="1">
    <location>
        <begin position="101"/>
        <end position="115"/>
    </location>
</feature>
<proteinExistence type="predicted"/>
<protein>
    <submittedName>
        <fullName evidence="2">(raccoon dog) hypothetical protein</fullName>
    </submittedName>
</protein>
<keyword evidence="3" id="KW-1185">Reference proteome</keyword>